<sequence>MVMKDEDAITVDATNMDVTTDTDTDTNVNEILAARLEASECSDAQCTVLADDAAADDTAVDEYLRFECSATTSTNITGRKYAISTKEESTSEFGSTEVDANVSEDGDTIYLDDSNTEDEVSMKVREARDRQVNEDKDQTTTHTEDWNTESKILIKEMNSGSNTKVPWALKMQELCSGLESA</sequence>
<reference evidence="3" key="1">
    <citation type="journal article" date="2014" name="PLoS ONE">
        <title>Transcriptome-Based Identification of ABC Transporters in the Western Tarnished Plant Bug Lygus hesperus.</title>
        <authorList>
            <person name="Hull J.J."/>
            <person name="Chaney K."/>
            <person name="Geib S.M."/>
            <person name="Fabrick J.A."/>
            <person name="Brent C.S."/>
            <person name="Walsh D."/>
            <person name="Lavine L.C."/>
        </authorList>
    </citation>
    <scope>NUCLEOTIDE SEQUENCE</scope>
</reference>
<organism evidence="3">
    <name type="scientific">Lygus hesperus</name>
    <name type="common">Western plant bug</name>
    <dbReference type="NCBI Taxonomy" id="30085"/>
    <lineage>
        <taxon>Eukaryota</taxon>
        <taxon>Metazoa</taxon>
        <taxon>Ecdysozoa</taxon>
        <taxon>Arthropoda</taxon>
        <taxon>Hexapoda</taxon>
        <taxon>Insecta</taxon>
        <taxon>Pterygota</taxon>
        <taxon>Neoptera</taxon>
        <taxon>Paraneoptera</taxon>
        <taxon>Hemiptera</taxon>
        <taxon>Heteroptera</taxon>
        <taxon>Panheteroptera</taxon>
        <taxon>Cimicomorpha</taxon>
        <taxon>Miridae</taxon>
        <taxon>Mirini</taxon>
        <taxon>Lygus</taxon>
    </lineage>
</organism>
<evidence type="ECO:0000256" key="1">
    <source>
        <dbReference type="SAM" id="MobiDB-lite"/>
    </source>
</evidence>
<dbReference type="AlphaFoldDB" id="A0A0A9WGH5"/>
<reference evidence="3" key="2">
    <citation type="submission" date="2014-07" db="EMBL/GenBank/DDBJ databases">
        <authorList>
            <person name="Hull J."/>
        </authorList>
    </citation>
    <scope>NUCLEOTIDE SEQUENCE</scope>
</reference>
<proteinExistence type="predicted"/>
<dbReference type="EMBL" id="GBHO01036705">
    <property type="protein sequence ID" value="JAG06899.1"/>
    <property type="molecule type" value="Transcribed_RNA"/>
</dbReference>
<protein>
    <submittedName>
        <fullName evidence="3">DNA-directed RNA polymerase subunit beta</fullName>
    </submittedName>
</protein>
<accession>A0A0A9WGH5</accession>
<feature type="region of interest" description="Disordered" evidence="1">
    <location>
        <begin position="84"/>
        <end position="148"/>
    </location>
</feature>
<feature type="compositionally biased region" description="Basic and acidic residues" evidence="1">
    <location>
        <begin position="120"/>
        <end position="145"/>
    </location>
</feature>
<name>A0A0A9WGH5_LYGHE</name>
<dbReference type="EMBL" id="GBHO01036706">
    <property type="protein sequence ID" value="JAG06898.1"/>
    <property type="molecule type" value="Transcribed_RNA"/>
</dbReference>
<keyword evidence="3" id="KW-0804">Transcription</keyword>
<gene>
    <name evidence="3" type="primary">rpoC_50</name>
    <name evidence="2" type="synonym">rpoC_49</name>
    <name evidence="2" type="ORF">CM83_7740</name>
    <name evidence="3" type="ORF">CM83_7743</name>
</gene>
<dbReference type="GO" id="GO:0000428">
    <property type="term" value="C:DNA-directed RNA polymerase complex"/>
    <property type="evidence" value="ECO:0007669"/>
    <property type="project" value="UniProtKB-KW"/>
</dbReference>
<evidence type="ECO:0000313" key="3">
    <source>
        <dbReference type="EMBL" id="JAG06899.1"/>
    </source>
</evidence>
<evidence type="ECO:0000313" key="2">
    <source>
        <dbReference type="EMBL" id="JAG06898.1"/>
    </source>
</evidence>
<keyword evidence="3" id="KW-0240">DNA-directed RNA polymerase</keyword>